<dbReference type="InterPro" id="IPR029063">
    <property type="entry name" value="SAM-dependent_MTases_sf"/>
</dbReference>
<dbReference type="InterPro" id="IPR013216">
    <property type="entry name" value="Methyltransf_11"/>
</dbReference>
<dbReference type="SUPFAM" id="SSF53335">
    <property type="entry name" value="S-adenosyl-L-methionine-dependent methyltransferases"/>
    <property type="match status" value="1"/>
</dbReference>
<sequence length="1177" mass="138012">MKGKLIYELFTGVGFCNQLFSLETAIYLANISERKLILLIRNPLCHCGQASWNHGDFISLFSNINTLLPFGLEIYKHHIPGKIHELIGQSRTVFERPFSHIAIVDKNIYELFGKDSKYIKNFAGGRELVIFDINDFKEPLIYISKSNAARCLVTFLTNEDNMRKMVNICNVLSNYKINLPTKELPSEYISIHFRFGDVRYDSSHINSVQNNHNQLLLNNLNILNTTNIPLMIMSDRKDANILDELKKKYKIYFTEDYIDKGKSVIESFLTQKHICEQGKEFIGYYNSTVSHHIHYKRYLNNNDTEMYFVNKRYEKNNDIDKFTWNINGINGPSISWSLFCPDTLMKTNDKKFYITKVSQKLVNKKNKKVISFCLYGINDIRDEKRNFLKGVYVNFELAKTIYPDWICRVYIPISEPMEYVHPLLELENLEVIIVDTNICLRALRFLPYDDTDVDIWISRDLDSVLNVREKVAVDEWMKGDKKLHVMADNHQHGWNIAGGMFGIKNDYTVNFTKLVLDISSENGNQNTFAIDCKITDDIFYNTYKTSHIQHYSGGTKLPNSFPFPEHEPIESRFVGNISDIQKYYLKLGLQNKYCLRNKVKLFNMDLHISVIADIKDIFSKLCSNVEITDWSLSGHTWVFNRTRETPDIINDKTWRKIDLDMIKEFQTKYDDFLSEFDGFIVTHTPVFCLLFEKYNKPIYLVNSCRYIQPFCWNDGKNDAMMNYLNKSLFNMWERKQLIAISNNKADQRFLELGTNIKSRHIPSLCLYTNAKYNPIHKKIVVMGTKRKDLLPVIDNVVYKDDLKGRYSWDELYSYKAIILMPYEASTMSLFEYYSANVPIFTPSLQFLKSLIMKGKYPCIGSRYFQFQHPPCFNEALNGYPGMSFLDFWLDKADFHDNENMPHIIYFDSFEELKNLILNTDYRFVSGNMMKYNIKRKENVFSQHKQLLSDSFKNVSFVCDNIVPPSYGPRSGYGRNQRGIEKYIKQNVNSTTSFLEIGPGGGQWSREIYSIAKHLHCVDIKSAKENHFWNYVPQSDKISYHHVNNNHLTCINDNTIDCVFTYDTFCYLTYNEIKNYMTALKTKCRPGCKLFISYGDIYKFFKNEPHRISNCEKEYNIFNDHDKLKSTMNEYFDAVPVKGKWFWLGIDRFCKLAIQCGFKVIEKDLNIDKTNPLTYLEC</sequence>
<name>A0A6C0LHS2_9ZZZZ</name>
<evidence type="ECO:0000259" key="1">
    <source>
        <dbReference type="Pfam" id="PF08241"/>
    </source>
</evidence>
<dbReference type="EMBL" id="MN740500">
    <property type="protein sequence ID" value="QHU29970.1"/>
    <property type="molecule type" value="Genomic_DNA"/>
</dbReference>
<proteinExistence type="predicted"/>
<dbReference type="Gene3D" id="3.40.50.150">
    <property type="entry name" value="Vaccinia Virus protein VP39"/>
    <property type="match status" value="1"/>
</dbReference>
<reference evidence="2" key="1">
    <citation type="journal article" date="2020" name="Nature">
        <title>Giant virus diversity and host interactions through global metagenomics.</title>
        <authorList>
            <person name="Schulz F."/>
            <person name="Roux S."/>
            <person name="Paez-Espino D."/>
            <person name="Jungbluth S."/>
            <person name="Walsh D.A."/>
            <person name="Denef V.J."/>
            <person name="McMahon K.D."/>
            <person name="Konstantinidis K.T."/>
            <person name="Eloe-Fadrosh E.A."/>
            <person name="Kyrpides N.C."/>
            <person name="Woyke T."/>
        </authorList>
    </citation>
    <scope>NUCLEOTIDE SEQUENCE</scope>
    <source>
        <strain evidence="2">GVMAG-M-3300027810-10</strain>
    </source>
</reference>
<evidence type="ECO:0000313" key="2">
    <source>
        <dbReference type="EMBL" id="QHU29970.1"/>
    </source>
</evidence>
<accession>A0A6C0LHS2</accession>
<dbReference type="GO" id="GO:0008757">
    <property type="term" value="F:S-adenosylmethionine-dependent methyltransferase activity"/>
    <property type="evidence" value="ECO:0007669"/>
    <property type="project" value="InterPro"/>
</dbReference>
<dbReference type="AlphaFoldDB" id="A0A6C0LHS2"/>
<organism evidence="2">
    <name type="scientific">viral metagenome</name>
    <dbReference type="NCBI Taxonomy" id="1070528"/>
    <lineage>
        <taxon>unclassified sequences</taxon>
        <taxon>metagenomes</taxon>
        <taxon>organismal metagenomes</taxon>
    </lineage>
</organism>
<protein>
    <recommendedName>
        <fullName evidence="1">Methyltransferase type 11 domain-containing protein</fullName>
    </recommendedName>
</protein>
<dbReference type="Pfam" id="PF08241">
    <property type="entry name" value="Methyltransf_11"/>
    <property type="match status" value="1"/>
</dbReference>
<dbReference type="Gene3D" id="3.40.50.11350">
    <property type="match status" value="1"/>
</dbReference>
<feature type="domain" description="Methyltransferase type 11" evidence="1">
    <location>
        <begin position="994"/>
        <end position="1091"/>
    </location>
</feature>